<feature type="transmembrane region" description="Helical" evidence="9">
    <location>
        <begin position="360"/>
        <end position="380"/>
    </location>
</feature>
<evidence type="ECO:0000256" key="6">
    <source>
        <dbReference type="ARBA" id="ARBA00022989"/>
    </source>
</evidence>
<feature type="transmembrane region" description="Helical" evidence="9">
    <location>
        <begin position="216"/>
        <end position="237"/>
    </location>
</feature>
<feature type="transmembrane region" description="Helical" evidence="9">
    <location>
        <begin position="299"/>
        <end position="319"/>
    </location>
</feature>
<comment type="caution">
    <text evidence="11">The sequence shown here is derived from an EMBL/GenBank/DDBJ whole genome shotgun (WGS) entry which is preliminary data.</text>
</comment>
<feature type="transmembrane region" description="Helical" evidence="9">
    <location>
        <begin position="325"/>
        <end position="348"/>
    </location>
</feature>
<feature type="transmembrane region" description="Helical" evidence="9">
    <location>
        <begin position="249"/>
        <end position="278"/>
    </location>
</feature>
<dbReference type="InterPro" id="IPR038770">
    <property type="entry name" value="Na+/solute_symporter_sf"/>
</dbReference>
<keyword evidence="7" id="KW-0406">Ion transport</keyword>
<keyword evidence="12" id="KW-1185">Reference proteome</keyword>
<evidence type="ECO:0000256" key="9">
    <source>
        <dbReference type="SAM" id="Phobius"/>
    </source>
</evidence>
<feature type="transmembrane region" description="Helical" evidence="9">
    <location>
        <begin position="34"/>
        <end position="52"/>
    </location>
</feature>
<evidence type="ECO:0000256" key="7">
    <source>
        <dbReference type="ARBA" id="ARBA00023065"/>
    </source>
</evidence>
<organism evidence="11 12">
    <name type="scientific">Streptomyces flavalbus</name>
    <dbReference type="NCBI Taxonomy" id="2665155"/>
    <lineage>
        <taxon>Bacteria</taxon>
        <taxon>Bacillati</taxon>
        <taxon>Actinomycetota</taxon>
        <taxon>Actinomycetes</taxon>
        <taxon>Kitasatosporales</taxon>
        <taxon>Streptomycetaceae</taxon>
        <taxon>Streptomyces</taxon>
    </lineage>
</organism>
<dbReference type="InterPro" id="IPR036721">
    <property type="entry name" value="RCK_C_sf"/>
</dbReference>
<dbReference type="Pfam" id="PF02080">
    <property type="entry name" value="TrkA_C"/>
    <property type="match status" value="1"/>
</dbReference>
<protein>
    <submittedName>
        <fullName evidence="11">Potassium/proton antiporter</fullName>
    </submittedName>
</protein>
<evidence type="ECO:0000256" key="5">
    <source>
        <dbReference type="ARBA" id="ARBA00022692"/>
    </source>
</evidence>
<dbReference type="RefSeq" id="WP_381608848.1">
    <property type="nucleotide sequence ID" value="NZ_JBHTEB010000001.1"/>
</dbReference>
<dbReference type="Proteomes" id="UP001597023">
    <property type="component" value="Unassembled WGS sequence"/>
</dbReference>
<feature type="transmembrane region" description="Helical" evidence="9">
    <location>
        <begin position="392"/>
        <end position="412"/>
    </location>
</feature>
<evidence type="ECO:0000256" key="3">
    <source>
        <dbReference type="ARBA" id="ARBA00022449"/>
    </source>
</evidence>
<evidence type="ECO:0000259" key="10">
    <source>
        <dbReference type="PROSITE" id="PS51202"/>
    </source>
</evidence>
<evidence type="ECO:0000256" key="1">
    <source>
        <dbReference type="ARBA" id="ARBA00004651"/>
    </source>
</evidence>
<dbReference type="SUPFAM" id="SSF116726">
    <property type="entry name" value="TrkA C-terminal domain-like"/>
    <property type="match status" value="1"/>
</dbReference>
<keyword evidence="5 9" id="KW-0812">Transmembrane</keyword>
<name>A0ABW2W812_9ACTN</name>
<dbReference type="Gene3D" id="1.20.1530.20">
    <property type="match status" value="1"/>
</dbReference>
<dbReference type="NCBIfam" id="NF003716">
    <property type="entry name" value="PRK05326.1-3"/>
    <property type="match status" value="1"/>
</dbReference>
<dbReference type="PANTHER" id="PTHR32507">
    <property type="entry name" value="NA(+)/H(+) ANTIPORTER 1"/>
    <property type="match status" value="1"/>
</dbReference>
<comment type="subcellular location">
    <subcellularLocation>
        <location evidence="1">Cell membrane</location>
        <topology evidence="1">Multi-pass membrane protein</topology>
    </subcellularLocation>
</comment>
<sequence length="525" mass="55050">MHEGIHARVPRVSRHACVPRVGQGRERPLTVHQLNQLLLVCSLVLLVAVAAVRISSRSGLPSLLVYLGIGMAMGQDGIGDIHFDNAALTQVIGYAALVVILAEGGLGTKWKEIRPALPAASALALFGVAVSVGVTAAGAHYLTGLEWRQALIIGAVVSSTDAAAVFSVLRRIPLPARVTGTLEAESGFNDAPVVILVVAFSTAGPIEHWTVLVGEIALELLIGGTIGLAVGWLGSWALRHVALPASGLYPIAVLAIAVSGYALGAIAHGSGFLAVYLASMVLGNARLPHWPATRGFADGLGWIAQIGMFVLLGLLVTPHELGDDILPGLVIGLVLTVVARPLSVALCLPPFRVPWREQALMSWAGLRGAVPIILATIPMVNGVAGSRRIFNIVFVLVVVYTLVQGPTLPWLARKLRLGDRAEATDLGIESAPLERLRGHLLSVAIPDGSRMHGVEVAELRLPPGAAVTLVVREGKSFVPLPTTVLRRGDELLVVTTDPVRDAAERRLRAVGRGGKLAGWLGTSGT</sequence>
<gene>
    <name evidence="11" type="ORF">ACFQZ6_15240</name>
</gene>
<evidence type="ECO:0000313" key="12">
    <source>
        <dbReference type="Proteomes" id="UP001597023"/>
    </source>
</evidence>
<dbReference type="PANTHER" id="PTHR32507:SF7">
    <property type="entry name" value="K(+)_H(+) ANTIPORTER NHAP2"/>
    <property type="match status" value="1"/>
</dbReference>
<evidence type="ECO:0000313" key="11">
    <source>
        <dbReference type="EMBL" id="MFD0315557.1"/>
    </source>
</evidence>
<evidence type="ECO:0000256" key="2">
    <source>
        <dbReference type="ARBA" id="ARBA00022448"/>
    </source>
</evidence>
<keyword evidence="8 9" id="KW-0472">Membrane</keyword>
<evidence type="ECO:0000256" key="4">
    <source>
        <dbReference type="ARBA" id="ARBA00022475"/>
    </source>
</evidence>
<keyword evidence="2" id="KW-0813">Transport</keyword>
<evidence type="ECO:0000256" key="8">
    <source>
        <dbReference type="ARBA" id="ARBA00023136"/>
    </source>
</evidence>
<feature type="transmembrane region" description="Helical" evidence="9">
    <location>
        <begin position="119"/>
        <end position="141"/>
    </location>
</feature>
<accession>A0ABW2W812</accession>
<dbReference type="InterPro" id="IPR006037">
    <property type="entry name" value="RCK_C"/>
</dbReference>
<feature type="transmembrane region" description="Helical" evidence="9">
    <location>
        <begin position="87"/>
        <end position="107"/>
    </location>
</feature>
<keyword evidence="6 9" id="KW-1133">Transmembrane helix</keyword>
<reference evidence="12" key="1">
    <citation type="journal article" date="2019" name="Int. J. Syst. Evol. Microbiol.">
        <title>The Global Catalogue of Microorganisms (GCM) 10K type strain sequencing project: providing services to taxonomists for standard genome sequencing and annotation.</title>
        <authorList>
            <consortium name="The Broad Institute Genomics Platform"/>
            <consortium name="The Broad Institute Genome Sequencing Center for Infectious Disease"/>
            <person name="Wu L."/>
            <person name="Ma J."/>
        </authorList>
    </citation>
    <scope>NUCLEOTIDE SEQUENCE [LARGE SCALE GENOMIC DNA]</scope>
    <source>
        <strain evidence="12">CGMCC 4.7400</strain>
    </source>
</reference>
<feature type="domain" description="RCK C-terminal" evidence="10">
    <location>
        <begin position="428"/>
        <end position="509"/>
    </location>
</feature>
<dbReference type="EMBL" id="JBHTEB010000001">
    <property type="protein sequence ID" value="MFD0315557.1"/>
    <property type="molecule type" value="Genomic_DNA"/>
</dbReference>
<keyword evidence="3" id="KW-0050">Antiport</keyword>
<dbReference type="Gene3D" id="3.30.70.1450">
    <property type="entry name" value="Regulator of K+ conductance, C-terminal domain"/>
    <property type="match status" value="1"/>
</dbReference>
<proteinExistence type="predicted"/>
<feature type="transmembrane region" description="Helical" evidence="9">
    <location>
        <begin position="147"/>
        <end position="169"/>
    </location>
</feature>
<dbReference type="InterPro" id="IPR006153">
    <property type="entry name" value="Cation/H_exchanger_TM"/>
</dbReference>
<keyword evidence="4" id="KW-1003">Cell membrane</keyword>
<dbReference type="NCBIfam" id="NF003715">
    <property type="entry name" value="PRK05326.1-2"/>
    <property type="match status" value="1"/>
</dbReference>
<dbReference type="Pfam" id="PF00999">
    <property type="entry name" value="Na_H_Exchanger"/>
    <property type="match status" value="1"/>
</dbReference>
<dbReference type="PROSITE" id="PS51202">
    <property type="entry name" value="RCK_C"/>
    <property type="match status" value="1"/>
</dbReference>